<keyword evidence="4" id="KW-0547">Nucleotide-binding</keyword>
<evidence type="ECO:0000313" key="13">
    <source>
        <dbReference type="Proteomes" id="UP000070675"/>
    </source>
</evidence>
<keyword evidence="10" id="KW-0175">Coiled coil</keyword>
<evidence type="ECO:0000256" key="2">
    <source>
        <dbReference type="ARBA" id="ARBA00009441"/>
    </source>
</evidence>
<protein>
    <recommendedName>
        <fullName evidence="3 9">DNA repair protein RecN</fullName>
    </recommendedName>
    <alternativeName>
        <fullName evidence="8 9">Recombination protein N</fullName>
    </alternativeName>
</protein>
<dbReference type="PANTHER" id="PTHR11059">
    <property type="entry name" value="DNA REPAIR PROTEIN RECN"/>
    <property type="match status" value="1"/>
</dbReference>
<dbReference type="GO" id="GO:0006310">
    <property type="term" value="P:DNA recombination"/>
    <property type="evidence" value="ECO:0007669"/>
    <property type="project" value="InterPro"/>
</dbReference>
<evidence type="ECO:0000259" key="11">
    <source>
        <dbReference type="SMART" id="SM00382"/>
    </source>
</evidence>
<dbReference type="Pfam" id="PF02463">
    <property type="entry name" value="SMC_N"/>
    <property type="match status" value="1"/>
</dbReference>
<keyword evidence="5 9" id="KW-0227">DNA damage</keyword>
<evidence type="ECO:0000256" key="4">
    <source>
        <dbReference type="ARBA" id="ARBA00022741"/>
    </source>
</evidence>
<dbReference type="Gene3D" id="3.40.50.300">
    <property type="entry name" value="P-loop containing nucleotide triphosphate hydrolases"/>
    <property type="match status" value="2"/>
</dbReference>
<accession>A0A133XUQ1</accession>
<dbReference type="InterPro" id="IPR004604">
    <property type="entry name" value="DNA_recomb/repair_RecN"/>
</dbReference>
<organism evidence="12 13">
    <name type="scientific">Atopobium deltae</name>
    <dbReference type="NCBI Taxonomy" id="1393034"/>
    <lineage>
        <taxon>Bacteria</taxon>
        <taxon>Bacillati</taxon>
        <taxon>Actinomycetota</taxon>
        <taxon>Coriobacteriia</taxon>
        <taxon>Coriobacteriales</taxon>
        <taxon>Atopobiaceae</taxon>
        <taxon>Atopobium</taxon>
    </lineage>
</organism>
<comment type="similarity">
    <text evidence="2 9">Belongs to the RecN family.</text>
</comment>
<evidence type="ECO:0000256" key="10">
    <source>
        <dbReference type="SAM" id="Coils"/>
    </source>
</evidence>
<reference evidence="13" key="1">
    <citation type="submission" date="2016-01" db="EMBL/GenBank/DDBJ databases">
        <authorList>
            <person name="Mitreva M."/>
            <person name="Pepin K.H."/>
            <person name="Mihindukulasuriya K.A."/>
            <person name="Fulton R."/>
            <person name="Fronick C."/>
            <person name="O'Laughlin M."/>
            <person name="Miner T."/>
            <person name="Herter B."/>
            <person name="Rosa B.A."/>
            <person name="Cordes M."/>
            <person name="Tomlinson C."/>
            <person name="Wollam A."/>
            <person name="Palsikar V.B."/>
            <person name="Mardis E.R."/>
            <person name="Wilson R.K."/>
        </authorList>
    </citation>
    <scope>NUCLEOTIDE SEQUENCE [LARGE SCALE GENOMIC DNA]</scope>
    <source>
        <strain evidence="13">DNF00019</strain>
    </source>
</reference>
<gene>
    <name evidence="12" type="ORF">HMPREF3192_00767</name>
</gene>
<feature type="domain" description="AAA+ ATPase" evidence="11">
    <location>
        <begin position="21"/>
        <end position="496"/>
    </location>
</feature>
<dbReference type="GO" id="GO:0009432">
    <property type="term" value="P:SOS response"/>
    <property type="evidence" value="ECO:0007669"/>
    <property type="project" value="TreeGrafter"/>
</dbReference>
<proteinExistence type="inferred from homology"/>
<dbReference type="InterPro" id="IPR027417">
    <property type="entry name" value="P-loop_NTPase"/>
</dbReference>
<sequence length="543" mass="59382">MIDQLHVQNVALIKEASLELSEGLTVITGETGSGKTALLHALKMLIGERADTSMIRADADEMLVEGSLYTAANPDGHIVRRRITATGRSRIDIDGQLASVRELAEDFGTSVDLCGQHEHQKLLSTHTHLELLDSWAHDTIKPCLEQYRQCFVQVKACTQAAQQIKATLDQSQSRLDEAQFVLSQIGAVDPQQDEYEQLQAKLMLTQHAESLFTHVDGAYSCLSDDDEALDMLACAITELQQAARHDQRLEAFADRLQSSLVDIEDVSHELREYRTSMEFDPDALEAMHQRMSQLQGLIRSYGPSIQQVFERRQWAADIVAAATDGDNGLAQATRALQEAQQALQAAAEALNDARRAAAPKLTKAITRQMQRLQMGSASLEFDYTELSRQQWTQTSPAKFEFLYKPASGVKPQSLAHIASGGEISRVMLACKVVFGRADTVDTLIFDEIDAGVGGSTAVSLGAVLQDLARTHQVLVVTHLPQIAVLASKHYVVDKTDAAVPETHITEVTGAQRMAEIARLLSGDTSKASLEHAQALLDAASQHA</sequence>
<dbReference type="GO" id="GO:0043590">
    <property type="term" value="C:bacterial nucleoid"/>
    <property type="evidence" value="ECO:0007669"/>
    <property type="project" value="TreeGrafter"/>
</dbReference>
<dbReference type="SUPFAM" id="SSF52540">
    <property type="entry name" value="P-loop containing nucleoside triphosphate hydrolases"/>
    <property type="match status" value="1"/>
</dbReference>
<dbReference type="GO" id="GO:0006281">
    <property type="term" value="P:DNA repair"/>
    <property type="evidence" value="ECO:0007669"/>
    <property type="project" value="UniProtKB-KW"/>
</dbReference>
<evidence type="ECO:0000256" key="9">
    <source>
        <dbReference type="PIRNR" id="PIRNR003128"/>
    </source>
</evidence>
<dbReference type="InterPro" id="IPR003593">
    <property type="entry name" value="AAA+_ATPase"/>
</dbReference>
<dbReference type="STRING" id="1393034.HMPREF3192_00767"/>
<feature type="coiled-coil region" evidence="10">
    <location>
        <begin position="329"/>
        <end position="356"/>
    </location>
</feature>
<keyword evidence="7 9" id="KW-0234">DNA repair</keyword>
<dbReference type="OrthoDB" id="9806954at2"/>
<dbReference type="CDD" id="cd03241">
    <property type="entry name" value="ABC_RecN"/>
    <property type="match status" value="1"/>
</dbReference>
<dbReference type="AlphaFoldDB" id="A0A133XUQ1"/>
<evidence type="ECO:0000256" key="8">
    <source>
        <dbReference type="ARBA" id="ARBA00033408"/>
    </source>
</evidence>
<keyword evidence="6" id="KW-0067">ATP-binding</keyword>
<comment type="function">
    <text evidence="1 9">May be involved in recombinational repair of damaged DNA.</text>
</comment>
<dbReference type="EMBL" id="LSCR01000012">
    <property type="protein sequence ID" value="KXB34668.1"/>
    <property type="molecule type" value="Genomic_DNA"/>
</dbReference>
<comment type="caution">
    <text evidence="12">The sequence shown here is derived from an EMBL/GenBank/DDBJ whole genome shotgun (WGS) entry which is preliminary data.</text>
</comment>
<dbReference type="Proteomes" id="UP000070675">
    <property type="component" value="Unassembled WGS sequence"/>
</dbReference>
<evidence type="ECO:0000256" key="7">
    <source>
        <dbReference type="ARBA" id="ARBA00023204"/>
    </source>
</evidence>
<evidence type="ECO:0000256" key="6">
    <source>
        <dbReference type="ARBA" id="ARBA00022840"/>
    </source>
</evidence>
<dbReference type="InterPro" id="IPR003395">
    <property type="entry name" value="RecF/RecN/SMC_N"/>
</dbReference>
<dbReference type="GO" id="GO:0005524">
    <property type="term" value="F:ATP binding"/>
    <property type="evidence" value="ECO:0007669"/>
    <property type="project" value="UniProtKB-KW"/>
</dbReference>
<name>A0A133XUQ1_9ACTN</name>
<evidence type="ECO:0000256" key="3">
    <source>
        <dbReference type="ARBA" id="ARBA00021315"/>
    </source>
</evidence>
<keyword evidence="13" id="KW-1185">Reference proteome</keyword>
<dbReference type="SMART" id="SM00382">
    <property type="entry name" value="AAA"/>
    <property type="match status" value="1"/>
</dbReference>
<dbReference type="PANTHER" id="PTHR11059:SF0">
    <property type="entry name" value="DNA REPAIR PROTEIN RECN"/>
    <property type="match status" value="1"/>
</dbReference>
<evidence type="ECO:0000256" key="5">
    <source>
        <dbReference type="ARBA" id="ARBA00022763"/>
    </source>
</evidence>
<evidence type="ECO:0000256" key="1">
    <source>
        <dbReference type="ARBA" id="ARBA00003618"/>
    </source>
</evidence>
<dbReference type="PATRIC" id="fig|1393034.3.peg.743"/>
<evidence type="ECO:0000313" key="12">
    <source>
        <dbReference type="EMBL" id="KXB34668.1"/>
    </source>
</evidence>
<dbReference type="RefSeq" id="WP_066305335.1">
    <property type="nucleotide sequence ID" value="NZ_KQ959492.1"/>
</dbReference>
<dbReference type="PIRSF" id="PIRSF003128">
    <property type="entry name" value="RecN"/>
    <property type="match status" value="1"/>
</dbReference>